<dbReference type="EMBL" id="FQXU01000005">
    <property type="protein sequence ID" value="SHI05101.1"/>
    <property type="molecule type" value="Genomic_DNA"/>
</dbReference>
<dbReference type="AlphaFoldDB" id="A0A1M5XZ56"/>
<reference evidence="1 2" key="1">
    <citation type="submission" date="2016-11" db="EMBL/GenBank/DDBJ databases">
        <authorList>
            <person name="Jaros S."/>
            <person name="Januszkiewicz K."/>
            <person name="Wedrychowicz H."/>
        </authorList>
    </citation>
    <scope>NUCLEOTIDE SEQUENCE [LARGE SCALE GENOMIC DNA]</scope>
    <source>
        <strain evidence="1 2">DSM 6191</strain>
    </source>
</reference>
<evidence type="ECO:0000313" key="2">
    <source>
        <dbReference type="Proteomes" id="UP000184241"/>
    </source>
</evidence>
<name>A0A1M5XZ56_9CLOT</name>
<gene>
    <name evidence="1" type="ORF">SAMN02745941_01740</name>
</gene>
<organism evidence="1 2">
    <name type="scientific">Clostridium intestinale DSM 6191</name>
    <dbReference type="NCBI Taxonomy" id="1121320"/>
    <lineage>
        <taxon>Bacteria</taxon>
        <taxon>Bacillati</taxon>
        <taxon>Bacillota</taxon>
        <taxon>Clostridia</taxon>
        <taxon>Eubacteriales</taxon>
        <taxon>Clostridiaceae</taxon>
        <taxon>Clostridium</taxon>
    </lineage>
</organism>
<accession>A0A1M5XZ56</accession>
<proteinExistence type="predicted"/>
<dbReference type="RefSeq" id="WP_073018637.1">
    <property type="nucleotide sequence ID" value="NZ_FQXU01000005.1"/>
</dbReference>
<protein>
    <submittedName>
        <fullName evidence="1">Uncharacterized protein</fullName>
    </submittedName>
</protein>
<evidence type="ECO:0000313" key="1">
    <source>
        <dbReference type="EMBL" id="SHI05101.1"/>
    </source>
</evidence>
<sequence length="106" mass="12433">MSINDKLVVKREDLEKLKADLKVLKVLSDNKDALRIINEMSEVIEDNLKFEEINIKDKIKDKMTKTEVTNPELSFKLYMLYRKLSDGKIDDAEAARDFEIYTMMTN</sequence>
<dbReference type="Proteomes" id="UP000184241">
    <property type="component" value="Unassembled WGS sequence"/>
</dbReference>